<protein>
    <submittedName>
        <fullName evidence="2">Uncharacterized protein</fullName>
    </submittedName>
</protein>
<accession>C2JT16</accession>
<evidence type="ECO:0000313" key="2">
    <source>
        <dbReference type="EMBL" id="EEN81811.1"/>
    </source>
</evidence>
<reference evidence="2" key="1">
    <citation type="submission" date="2009-01" db="EMBL/GenBank/DDBJ databases">
        <authorList>
            <person name="Qin X."/>
            <person name="Bachman B."/>
            <person name="Battles P."/>
            <person name="Bell A."/>
            <person name="Bess C."/>
            <person name="Bickham C."/>
            <person name="Chaboub L."/>
            <person name="Chen D."/>
            <person name="Coyle M."/>
            <person name="Deiros D.R."/>
            <person name="Dinh H."/>
            <person name="Forbes L."/>
            <person name="Fowler G."/>
            <person name="Francisco L."/>
            <person name="Fu Q."/>
            <person name="Gubbala S."/>
            <person name="Hale W."/>
            <person name="Han Y."/>
            <person name="Hemphill L."/>
            <person name="Highlander S.K."/>
            <person name="Hirani K."/>
            <person name="Hogues M."/>
            <person name="Jackson L."/>
            <person name="Jakkamsetti A."/>
            <person name="Javaid M."/>
            <person name="Jiang H."/>
            <person name="Korchina V."/>
            <person name="Kovar C."/>
            <person name="Lara F."/>
            <person name="Lee S."/>
            <person name="Mata R."/>
            <person name="Mathew T."/>
            <person name="Moen C."/>
            <person name="Morales K."/>
            <person name="Munidasa M."/>
            <person name="Nazareth L."/>
            <person name="Ngo R."/>
            <person name="Nguyen L."/>
            <person name="Okwuonu G."/>
            <person name="Ongeri F."/>
            <person name="Patil S."/>
            <person name="Petrosino J."/>
            <person name="Pham C."/>
            <person name="Pham P."/>
            <person name="Pu L.-L."/>
            <person name="Puazo M."/>
            <person name="Raj R."/>
            <person name="Reid J."/>
            <person name="Rouhana J."/>
            <person name="Saada N."/>
            <person name="Shang Y."/>
            <person name="Simmons D."/>
            <person name="Thornton R."/>
            <person name="Warren J."/>
            <person name="Weissenberger G."/>
            <person name="Zhang J."/>
            <person name="Zhang L."/>
            <person name="Zhou C."/>
            <person name="Zhu D."/>
            <person name="Muzny D."/>
            <person name="Worley K."/>
            <person name="Gibbs R."/>
        </authorList>
    </citation>
    <scope>NUCLEOTIDE SEQUENCE [LARGE SCALE GENOMIC DNA]</scope>
    <source>
        <strain evidence="2">LMS2-1</strain>
    </source>
</reference>
<organism evidence="2 3">
    <name type="scientific">Lacticaseibacillus rhamnosus (strain LMS2-1)</name>
    <dbReference type="NCBI Taxonomy" id="525361"/>
    <lineage>
        <taxon>Bacteria</taxon>
        <taxon>Bacillati</taxon>
        <taxon>Bacillota</taxon>
        <taxon>Bacilli</taxon>
        <taxon>Lactobacillales</taxon>
        <taxon>Lactobacillaceae</taxon>
        <taxon>Lacticaseibacillus</taxon>
    </lineage>
</organism>
<evidence type="ECO:0000313" key="3">
    <source>
        <dbReference type="Proteomes" id="UP000004525"/>
    </source>
</evidence>
<evidence type="ECO:0000256" key="1">
    <source>
        <dbReference type="SAM" id="MobiDB-lite"/>
    </source>
</evidence>
<dbReference type="EMBL" id="ACIZ01000009">
    <property type="protein sequence ID" value="EEN81811.1"/>
    <property type="molecule type" value="Genomic_DNA"/>
</dbReference>
<name>C2JT16_LACRM</name>
<feature type="non-terminal residue" evidence="2">
    <location>
        <position position="1"/>
    </location>
</feature>
<dbReference type="HOGENOM" id="CLU_3262308_0_0_9"/>
<comment type="caution">
    <text evidence="2">The sequence shown here is derived from an EMBL/GenBank/DDBJ whole genome shotgun (WGS) entry which is preliminary data.</text>
</comment>
<dbReference type="AlphaFoldDB" id="C2JT16"/>
<keyword evidence="3" id="KW-1185">Reference proteome</keyword>
<proteinExistence type="predicted"/>
<dbReference type="Proteomes" id="UP000004525">
    <property type="component" value="Unassembled WGS sequence"/>
</dbReference>
<feature type="region of interest" description="Disordered" evidence="1">
    <location>
        <begin position="1"/>
        <end position="42"/>
    </location>
</feature>
<gene>
    <name evidence="2" type="ORF">HMPREF0539_0050</name>
</gene>
<sequence>LGPRPYCGSDRPHSRPRAPSGAHRPRHRRPGPNLLTATLGIL</sequence>